<protein>
    <recommendedName>
        <fullName evidence="4">Lipoprotein</fullName>
    </recommendedName>
</protein>
<dbReference type="STRING" id="1122207.MUS1_07140"/>
<gene>
    <name evidence="2" type="ORF">MUS1_07140</name>
</gene>
<evidence type="ECO:0000313" key="3">
    <source>
        <dbReference type="Proteomes" id="UP000054058"/>
    </source>
</evidence>
<dbReference type="OrthoDB" id="6096143at2"/>
<comment type="caution">
    <text evidence="2">The sequence shown here is derived from an EMBL/GenBank/DDBJ whole genome shotgun (WGS) entry which is preliminary data.</text>
</comment>
<evidence type="ECO:0000313" key="2">
    <source>
        <dbReference type="EMBL" id="ETX11713.1"/>
    </source>
</evidence>
<accession>X7E982</accession>
<proteinExistence type="predicted"/>
<dbReference type="AlphaFoldDB" id="X7E982"/>
<feature type="chain" id="PRO_5004977666" description="Lipoprotein" evidence="1">
    <location>
        <begin position="25"/>
        <end position="360"/>
    </location>
</feature>
<reference evidence="2 3" key="1">
    <citation type="submission" date="2014-01" db="EMBL/GenBank/DDBJ databases">
        <title>Marinomonas ushuaiensis DSM 15871 Genome Sequencing.</title>
        <authorList>
            <person name="Lai Q."/>
            <person name="Shao Z.S."/>
        </authorList>
    </citation>
    <scope>NUCLEOTIDE SEQUENCE [LARGE SCALE GENOMIC DNA]</scope>
    <source>
        <strain evidence="2 3">DSM 15871</strain>
    </source>
</reference>
<name>X7E982_9GAMM</name>
<dbReference type="Proteomes" id="UP000054058">
    <property type="component" value="Unassembled WGS sequence"/>
</dbReference>
<dbReference type="eggNOG" id="COG3317">
    <property type="taxonomic scope" value="Bacteria"/>
</dbReference>
<dbReference type="RefSeq" id="WP_036159281.1">
    <property type="nucleotide sequence ID" value="NZ_JAMB01000002.1"/>
</dbReference>
<feature type="signal peptide" evidence="1">
    <location>
        <begin position="1"/>
        <end position="24"/>
    </location>
</feature>
<keyword evidence="3" id="KW-1185">Reference proteome</keyword>
<keyword evidence="1" id="KW-0732">Signal</keyword>
<dbReference type="PATRIC" id="fig|1122207.3.peg.738"/>
<organism evidence="2 3">
    <name type="scientific">Marinomonas ushuaiensis DSM 15871</name>
    <dbReference type="NCBI Taxonomy" id="1122207"/>
    <lineage>
        <taxon>Bacteria</taxon>
        <taxon>Pseudomonadati</taxon>
        <taxon>Pseudomonadota</taxon>
        <taxon>Gammaproteobacteria</taxon>
        <taxon>Oceanospirillales</taxon>
        <taxon>Oceanospirillaceae</taxon>
        <taxon>Marinomonas</taxon>
    </lineage>
</organism>
<evidence type="ECO:0008006" key="4">
    <source>
        <dbReference type="Google" id="ProtNLM"/>
    </source>
</evidence>
<sequence length="360" mass="39896">MNKFTLQLVSVGSLAVLLSGCSLFFTDHSDDYQDVAKTHSSLESPEGSTPSKDALVIPNEDAIADLVPAKPFVTPRAPFIFHPMVAVGVVEKEDAIEFSVPTNKDQAKRVVTDFLTALYGEGKSIASQTDDQITSIAFDFHPQGWWASLYSKITRLYPAKTVFAFSFTESEDKTLVRIQFRDEVQDAEVGPWMTPVENSDAHTIAVRLWGTFGRQLNQSSAYLSNQNDASSYPIWVDHHGLYGIRLNDASQSGLETTLNAAGIYLVPGADNVLAPVSPEKIARVGDVIDFSIPTGSGETQKLFNVRRRNLDDVSWDLREYSYKITEQKAGKFLMIDVSSVEQPEDPEVVSFHFAQRFLSN</sequence>
<evidence type="ECO:0000256" key="1">
    <source>
        <dbReference type="SAM" id="SignalP"/>
    </source>
</evidence>
<dbReference type="EMBL" id="JAMB01000002">
    <property type="protein sequence ID" value="ETX11713.1"/>
    <property type="molecule type" value="Genomic_DNA"/>
</dbReference>
<dbReference type="PROSITE" id="PS51257">
    <property type="entry name" value="PROKAR_LIPOPROTEIN"/>
    <property type="match status" value="1"/>
</dbReference>